<feature type="compositionally biased region" description="Low complexity" evidence="2">
    <location>
        <begin position="414"/>
        <end position="438"/>
    </location>
</feature>
<dbReference type="EMBL" id="KQ030537">
    <property type="protein sequence ID" value="KJZ73253.1"/>
    <property type="molecule type" value="Genomic_DNA"/>
</dbReference>
<dbReference type="Gene3D" id="1.10.1280.10">
    <property type="entry name" value="Di-copper center containing domain from catechol oxidase"/>
    <property type="match status" value="1"/>
</dbReference>
<keyword evidence="3" id="KW-0812">Transmembrane</keyword>
<feature type="transmembrane region" description="Helical" evidence="3">
    <location>
        <begin position="676"/>
        <end position="694"/>
    </location>
</feature>
<evidence type="ECO:0000259" key="5">
    <source>
        <dbReference type="PROSITE" id="PS00497"/>
    </source>
</evidence>
<feature type="domain" description="Tyrosinase copper-binding" evidence="5">
    <location>
        <begin position="106"/>
        <end position="123"/>
    </location>
</feature>
<dbReference type="SUPFAM" id="SSF48056">
    <property type="entry name" value="Di-copper centre-containing domain"/>
    <property type="match status" value="1"/>
</dbReference>
<dbReference type="EMBL" id="KQ031114">
    <property type="protein sequence ID" value="KJZ67984.1"/>
    <property type="molecule type" value="Genomic_DNA"/>
</dbReference>
<feature type="compositionally biased region" description="Gly residues" evidence="2">
    <location>
        <begin position="642"/>
        <end position="659"/>
    </location>
</feature>
<feature type="compositionally biased region" description="Gly residues" evidence="2">
    <location>
        <begin position="475"/>
        <end position="492"/>
    </location>
</feature>
<organism evidence="8 10">
    <name type="scientific">Hirsutella minnesotensis 3608</name>
    <dbReference type="NCBI Taxonomy" id="1043627"/>
    <lineage>
        <taxon>Eukaryota</taxon>
        <taxon>Fungi</taxon>
        <taxon>Dikarya</taxon>
        <taxon>Ascomycota</taxon>
        <taxon>Pezizomycotina</taxon>
        <taxon>Sordariomycetes</taxon>
        <taxon>Hypocreomycetidae</taxon>
        <taxon>Hypocreales</taxon>
        <taxon>Ophiocordycipitaceae</taxon>
        <taxon>Hirsutella</taxon>
    </lineage>
</organism>
<dbReference type="Pfam" id="PF00264">
    <property type="entry name" value="Tyrosinase"/>
    <property type="match status" value="1"/>
</dbReference>
<evidence type="ECO:0000313" key="10">
    <source>
        <dbReference type="Proteomes" id="UP000054481"/>
    </source>
</evidence>
<dbReference type="GO" id="GO:0046872">
    <property type="term" value="F:metal ion binding"/>
    <property type="evidence" value="ECO:0007669"/>
    <property type="project" value="UniProtKB-KW"/>
</dbReference>
<dbReference type="GO" id="GO:0016491">
    <property type="term" value="F:oxidoreductase activity"/>
    <property type="evidence" value="ECO:0007669"/>
    <property type="project" value="InterPro"/>
</dbReference>
<name>A0A0F7ZKE7_9HYPO</name>
<evidence type="ECO:0000256" key="2">
    <source>
        <dbReference type="SAM" id="MobiDB-lite"/>
    </source>
</evidence>
<keyword evidence="3" id="KW-0472">Membrane</keyword>
<evidence type="ECO:0000256" key="3">
    <source>
        <dbReference type="SAM" id="Phobius"/>
    </source>
</evidence>
<proteinExistence type="predicted"/>
<dbReference type="InterPro" id="IPR050316">
    <property type="entry name" value="Tyrosinase/Hemocyanin"/>
</dbReference>
<reference evidence="8 10" key="1">
    <citation type="journal article" date="2014" name="Genome Biol. Evol.">
        <title>Comparative genomics and transcriptomics analyses reveal divergent lifestyle features of nematode endoparasitic fungus Hirsutella minnesotensis.</title>
        <authorList>
            <person name="Lai Y."/>
            <person name="Liu K."/>
            <person name="Zhang X."/>
            <person name="Zhang X."/>
            <person name="Li K."/>
            <person name="Wang N."/>
            <person name="Shu C."/>
            <person name="Wu Y."/>
            <person name="Wang C."/>
            <person name="Bushley K.E."/>
            <person name="Xiang M."/>
            <person name="Liu X."/>
        </authorList>
    </citation>
    <scope>NUCLEOTIDE SEQUENCE [LARGE SCALE GENOMIC DNA]</scope>
    <source>
        <strain evidence="8 10">3608</strain>
    </source>
</reference>
<dbReference type="AlphaFoldDB" id="A0A0F7ZKE7"/>
<feature type="region of interest" description="Disordered" evidence="2">
    <location>
        <begin position="603"/>
        <end position="675"/>
    </location>
</feature>
<dbReference type="PROSITE" id="PS00498">
    <property type="entry name" value="TYROSINASE_2"/>
    <property type="match status" value="1"/>
</dbReference>
<accession>A0A0F7ZKE7</accession>
<dbReference type="InterPro" id="IPR008922">
    <property type="entry name" value="Di-copper_centre_dom_sf"/>
</dbReference>
<feature type="compositionally biased region" description="Polar residues" evidence="2">
    <location>
        <begin position="663"/>
        <end position="675"/>
    </location>
</feature>
<evidence type="ECO:0000259" key="6">
    <source>
        <dbReference type="PROSITE" id="PS00498"/>
    </source>
</evidence>
<feature type="region of interest" description="Disordered" evidence="2">
    <location>
        <begin position="408"/>
        <end position="495"/>
    </location>
</feature>
<evidence type="ECO:0000313" key="9">
    <source>
        <dbReference type="EMBL" id="KJZ73253.1"/>
    </source>
</evidence>
<evidence type="ECO:0000313" key="8">
    <source>
        <dbReference type="EMBL" id="KJZ70495.1"/>
    </source>
</evidence>
<dbReference type="InterPro" id="IPR002227">
    <property type="entry name" value="Tyrosinase_Cu-bd"/>
</dbReference>
<gene>
    <name evidence="9" type="ORF">HIM_07450</name>
    <name evidence="8" type="ORF">HIM_10124</name>
    <name evidence="7" type="ORF">HIM_12626</name>
</gene>
<feature type="chain" id="PRO_5007403642" description="Tyrosinase copper-binding domain-containing protein" evidence="4">
    <location>
        <begin position="21"/>
        <end position="695"/>
    </location>
</feature>
<dbReference type="Proteomes" id="UP000054481">
    <property type="component" value="Unassembled WGS sequence"/>
</dbReference>
<keyword evidence="4" id="KW-0732">Signal</keyword>
<dbReference type="EMBL" id="KQ030622">
    <property type="protein sequence ID" value="KJZ70495.1"/>
    <property type="molecule type" value="Genomic_DNA"/>
</dbReference>
<evidence type="ECO:0000313" key="7">
    <source>
        <dbReference type="EMBL" id="KJZ67984.1"/>
    </source>
</evidence>
<keyword evidence="3" id="KW-1133">Transmembrane helix</keyword>
<protein>
    <recommendedName>
        <fullName evidence="5 6">Tyrosinase copper-binding domain-containing protein</fullName>
    </recommendedName>
</protein>
<evidence type="ECO:0000256" key="4">
    <source>
        <dbReference type="SAM" id="SignalP"/>
    </source>
</evidence>
<feature type="compositionally biased region" description="Basic and acidic residues" evidence="2">
    <location>
        <begin position="609"/>
        <end position="619"/>
    </location>
</feature>
<evidence type="ECO:0000256" key="1">
    <source>
        <dbReference type="ARBA" id="ARBA00022723"/>
    </source>
</evidence>
<dbReference type="OrthoDB" id="1658288at2759"/>
<dbReference type="PROSITE" id="PS00497">
    <property type="entry name" value="TYROSINASE_1"/>
    <property type="match status" value="1"/>
</dbReference>
<dbReference type="PANTHER" id="PTHR11474">
    <property type="entry name" value="TYROSINASE FAMILY MEMBER"/>
    <property type="match status" value="1"/>
</dbReference>
<dbReference type="PRINTS" id="PR00092">
    <property type="entry name" value="TYROSINASE"/>
</dbReference>
<feature type="domain" description="Tyrosinase copper-binding" evidence="6">
    <location>
        <begin position="304"/>
        <end position="315"/>
    </location>
</feature>
<dbReference type="PANTHER" id="PTHR11474:SF131">
    <property type="entry name" value="TYROSINASE COPPER-BINDING DOMAIN-CONTAINING PROTEIN"/>
    <property type="match status" value="1"/>
</dbReference>
<sequence length="695" mass="73541">MISKSVAPFLALGSASLALAQDFIATTGVVAQNGSAPIRRNINELASEAGPQWDLYIQSLWEMQGVDESDPLSFFQIAGIHGWPFVEYNGTGPGRQNNGWMGYCPHGEPLFLSWHRPYVALYEQTLVSHAKAIAAKYPEDRRNEYVQAAESLRSPFWDWGTSRDVPQVTVPRSVTINTAEGKKEVQNPLMTYKFPKDAIDGKFGNFAQIRRTPPGLPNPDSVYRCAAPKSYPKSADEALELKVNRNRNTDLGAMVYDIFTNSQNFAQFASTRDVGMSLEQIHNTIHVEAACGADMMNQYVSGYDPLFMLHHTQVDRLWSYWQAIHPDMADFSGSYSGGARFTTPAGSTINQDSPLMPFFDKNGKPHTSKSVASIKDFGYSYEALDGNKSPEQMASDATRLINKLYSGQISQPDEGVPGEPSAGSPSGSSPTSGVPTSGVAAPTGVFPPGASPNGTRPGLGPRPGSGNAPNAPSGGIPGNGGSGSTGGNGGNAGLAPIDESKRRYAQVQLEVDKIERPCFVNVYIGEYHAGSMYVMSEPSTGIVNGAVLLNSAIQKFTSKPGNGTARAFNDNVHVDITNYNGDQIDVKTVPSLKVNVEQIEVKPPVSENKLPEITRKKPEPANGGGALTPPPPSTDPAARPGGSQGGSGNGNGNGNGSGSESGKPQTGPKSAAATTGPLSAIGLALLAVPALLLAM</sequence>
<keyword evidence="10" id="KW-1185">Reference proteome</keyword>
<feature type="signal peptide" evidence="4">
    <location>
        <begin position="1"/>
        <end position="20"/>
    </location>
</feature>
<keyword evidence="1" id="KW-0479">Metal-binding</keyword>